<gene>
    <name evidence="1" type="ORF">I79_015443</name>
</gene>
<dbReference type="InParanoid" id="G3HWT0"/>
<organism evidence="1 2">
    <name type="scientific">Cricetulus griseus</name>
    <name type="common">Chinese hamster</name>
    <name type="synonym">Cricetulus barabensis griseus</name>
    <dbReference type="NCBI Taxonomy" id="10029"/>
    <lineage>
        <taxon>Eukaryota</taxon>
        <taxon>Metazoa</taxon>
        <taxon>Chordata</taxon>
        <taxon>Craniata</taxon>
        <taxon>Vertebrata</taxon>
        <taxon>Euteleostomi</taxon>
        <taxon>Mammalia</taxon>
        <taxon>Eutheria</taxon>
        <taxon>Euarchontoglires</taxon>
        <taxon>Glires</taxon>
        <taxon>Rodentia</taxon>
        <taxon>Myomorpha</taxon>
        <taxon>Muroidea</taxon>
        <taxon>Cricetidae</taxon>
        <taxon>Cricetinae</taxon>
        <taxon>Cricetulus</taxon>
    </lineage>
</organism>
<dbReference type="AlphaFoldDB" id="G3HWT0"/>
<protein>
    <submittedName>
        <fullName evidence="1">Uncharacterized protein</fullName>
    </submittedName>
</protein>
<proteinExistence type="predicted"/>
<sequence length="59" mass="7009">MHKLKLVLDLENYGYLEALNFRHLLTANKNLYKVRKPEYHAWKSSCYSKCEPNLAQDPL</sequence>
<evidence type="ECO:0000313" key="2">
    <source>
        <dbReference type="Proteomes" id="UP000001075"/>
    </source>
</evidence>
<dbReference type="EMBL" id="JH000838">
    <property type="protein sequence ID" value="EGW08361.1"/>
    <property type="molecule type" value="Genomic_DNA"/>
</dbReference>
<accession>G3HWT0</accession>
<reference evidence="2" key="1">
    <citation type="journal article" date="2011" name="Nat. Biotechnol.">
        <title>The genomic sequence of the Chinese hamster ovary (CHO)-K1 cell line.</title>
        <authorList>
            <person name="Xu X."/>
            <person name="Nagarajan H."/>
            <person name="Lewis N.E."/>
            <person name="Pan S."/>
            <person name="Cai Z."/>
            <person name="Liu X."/>
            <person name="Chen W."/>
            <person name="Xie M."/>
            <person name="Wang W."/>
            <person name="Hammond S."/>
            <person name="Andersen M.R."/>
            <person name="Neff N."/>
            <person name="Passarelli B."/>
            <person name="Koh W."/>
            <person name="Fan H.C."/>
            <person name="Wang J."/>
            <person name="Gui Y."/>
            <person name="Lee K.H."/>
            <person name="Betenbaugh M.J."/>
            <person name="Quake S.R."/>
            <person name="Famili I."/>
            <person name="Palsson B.O."/>
            <person name="Wang J."/>
        </authorList>
    </citation>
    <scope>NUCLEOTIDE SEQUENCE [LARGE SCALE GENOMIC DNA]</scope>
    <source>
        <strain evidence="2">CHO K1 cell line</strain>
    </source>
</reference>
<name>G3HWT0_CRIGR</name>
<evidence type="ECO:0000313" key="1">
    <source>
        <dbReference type="EMBL" id="EGW08361.1"/>
    </source>
</evidence>
<dbReference type="Proteomes" id="UP000001075">
    <property type="component" value="Unassembled WGS sequence"/>
</dbReference>